<dbReference type="OrthoDB" id="9807941at2"/>
<name>A0A059FID8_9PROT</name>
<feature type="compositionally biased region" description="Pro residues" evidence="1">
    <location>
        <begin position="476"/>
        <end position="499"/>
    </location>
</feature>
<dbReference type="PATRIC" id="fig|1280952.3.peg.841"/>
<feature type="region of interest" description="Disordered" evidence="1">
    <location>
        <begin position="473"/>
        <end position="501"/>
    </location>
</feature>
<dbReference type="EMBL" id="ARYJ01000002">
    <property type="protein sequence ID" value="KCZ90410.1"/>
    <property type="molecule type" value="Genomic_DNA"/>
</dbReference>
<dbReference type="AlphaFoldDB" id="A0A059FID8"/>
<reference evidence="2 3" key="1">
    <citation type="journal article" date="2014" name="Antonie Van Leeuwenhoek">
        <title>Hyphomonas beringensis sp. nov. and Hyphomonas chukchiensis sp. nov., isolated from surface seawater of the Bering Sea and Chukchi Sea.</title>
        <authorList>
            <person name="Li C."/>
            <person name="Lai Q."/>
            <person name="Li G."/>
            <person name="Dong C."/>
            <person name="Wang J."/>
            <person name="Liao Y."/>
            <person name="Shao Z."/>
        </authorList>
    </citation>
    <scope>NUCLEOTIDE SEQUENCE [LARGE SCALE GENOMIC DNA]</scope>
    <source>
        <strain evidence="2 3">VP2</strain>
    </source>
</reference>
<dbReference type="Proteomes" id="UP000024816">
    <property type="component" value="Unassembled WGS sequence"/>
</dbReference>
<evidence type="ECO:0000256" key="1">
    <source>
        <dbReference type="SAM" id="MobiDB-lite"/>
    </source>
</evidence>
<accession>A0A059FID8</accession>
<dbReference type="STRING" id="1280952.HJA_04246"/>
<comment type="caution">
    <text evidence="2">The sequence shown here is derived from an EMBL/GenBank/DDBJ whole genome shotgun (WGS) entry which is preliminary data.</text>
</comment>
<evidence type="ECO:0000313" key="3">
    <source>
        <dbReference type="Proteomes" id="UP000024816"/>
    </source>
</evidence>
<organism evidence="2 3">
    <name type="scientific">Hyphomonas jannaschiana VP2</name>
    <dbReference type="NCBI Taxonomy" id="1280952"/>
    <lineage>
        <taxon>Bacteria</taxon>
        <taxon>Pseudomonadati</taxon>
        <taxon>Pseudomonadota</taxon>
        <taxon>Alphaproteobacteria</taxon>
        <taxon>Hyphomonadales</taxon>
        <taxon>Hyphomonadaceae</taxon>
        <taxon>Hyphomonas</taxon>
    </lineage>
</organism>
<gene>
    <name evidence="2" type="ORF">HJA_04246</name>
</gene>
<evidence type="ECO:0008006" key="4">
    <source>
        <dbReference type="Google" id="ProtNLM"/>
    </source>
</evidence>
<dbReference type="RefSeq" id="WP_051597346.1">
    <property type="nucleotide sequence ID" value="NZ_ARYJ01000002.1"/>
</dbReference>
<keyword evidence="3" id="KW-1185">Reference proteome</keyword>
<sequence>MLFLLLQIFLLMVLAALCGAGLAWWWFRRNYEDVTVYHEELVTAAAKEQPQPVTKEDLKAELTERLASLAPPDLSPVHERLAKIESALSLTGSAGLGAINDRFTEMRGLLTEVRETGMGGLEGRLGRMETLMQQPDDALEGVAGRLSEIESMLVSVSNEVASLQNTDLDPVEIRLSQLEELVRNLTMPEVDLGPVHSGLARLELAIENQEFPAVDFEPVRTHMAAMEARLAEFADRIDTARKADIEELMIRMSTLSSSLAGLRVPDLDSVKERLAKIEESIANIDLPETDFTPLVNEFRNIEGILRAPSDDMRVMHTKLADIEGGSASLHSKLSGVEHTVSMLARSGVDLTPIQTRLGSVESALASLRVEMQSLPDFGPMERRLAALQDSMLALREPDLSPVLSSMRKLDARLDMGSVDSRLASIEYTLAALNHILRARDFGHLRGEGEYVYRQPAAPPLRPEPQSFATIDQVFPKAPPPQRPAEPEPAPEAEPAPEPTGHPLEIALRPGDKANLLVEPAFGNEDDLEEINGIGPMLGELLNEIGVYYFWQVAEWGPAEIEWVDNKLEHFKGRIERDEWVKQAKELAKLPTSAKHPAG</sequence>
<proteinExistence type="predicted"/>
<dbReference type="eggNOG" id="COG3743">
    <property type="taxonomic scope" value="Bacteria"/>
</dbReference>
<protein>
    <recommendedName>
        <fullName evidence="4">NADH-ubiquinone oxidoreductase chain E</fullName>
    </recommendedName>
</protein>
<evidence type="ECO:0000313" key="2">
    <source>
        <dbReference type="EMBL" id="KCZ90410.1"/>
    </source>
</evidence>